<proteinExistence type="predicted"/>
<organism evidence="2 3">
    <name type="scientific">Nocardia uniformis</name>
    <dbReference type="NCBI Taxonomy" id="53432"/>
    <lineage>
        <taxon>Bacteria</taxon>
        <taxon>Bacillati</taxon>
        <taxon>Actinomycetota</taxon>
        <taxon>Actinomycetes</taxon>
        <taxon>Mycobacteriales</taxon>
        <taxon>Nocardiaceae</taxon>
        <taxon>Nocardia</taxon>
    </lineage>
</organism>
<evidence type="ECO:0000313" key="3">
    <source>
        <dbReference type="Proteomes" id="UP000586827"/>
    </source>
</evidence>
<comment type="caution">
    <text evidence="2">The sequence shown here is derived from an EMBL/GenBank/DDBJ whole genome shotgun (WGS) entry which is preliminary data.</text>
</comment>
<keyword evidence="1" id="KW-0472">Membrane</keyword>
<sequence>MPAAIVAVITLQSLLCATFLILPITVWRTGTAAQRAAETEIVRQGHAPTVLDAHGIRFEEKGWEFVLALAIAAILAGLVGFELGASPAARVTAWVVSTLVLLGVGAVTASQVFARRYTEAAFRGSADPAVRTIDARALLAAASSGFPRWVRAMVLFRFVLATFGSLAVIIALATPAASAYF</sequence>
<keyword evidence="1" id="KW-1133">Transmembrane helix</keyword>
<feature type="transmembrane region" description="Helical" evidence="1">
    <location>
        <begin position="91"/>
        <end position="114"/>
    </location>
</feature>
<protein>
    <submittedName>
        <fullName evidence="2">Uncharacterized protein</fullName>
    </submittedName>
</protein>
<dbReference type="AlphaFoldDB" id="A0A849C897"/>
<feature type="transmembrane region" description="Helical" evidence="1">
    <location>
        <begin position="6"/>
        <end position="27"/>
    </location>
</feature>
<feature type="transmembrane region" description="Helical" evidence="1">
    <location>
        <begin position="65"/>
        <end position="85"/>
    </location>
</feature>
<keyword evidence="3" id="KW-1185">Reference proteome</keyword>
<dbReference type="RefSeq" id="WP_067526982.1">
    <property type="nucleotide sequence ID" value="NZ_JABELX010000018.1"/>
</dbReference>
<feature type="transmembrane region" description="Helical" evidence="1">
    <location>
        <begin position="154"/>
        <end position="177"/>
    </location>
</feature>
<evidence type="ECO:0000256" key="1">
    <source>
        <dbReference type="SAM" id="Phobius"/>
    </source>
</evidence>
<gene>
    <name evidence="2" type="ORF">HLB23_35060</name>
</gene>
<keyword evidence="1" id="KW-0812">Transmembrane</keyword>
<name>A0A849C897_9NOCA</name>
<evidence type="ECO:0000313" key="2">
    <source>
        <dbReference type="EMBL" id="NNH75013.1"/>
    </source>
</evidence>
<accession>A0A849C897</accession>
<dbReference type="Proteomes" id="UP000586827">
    <property type="component" value="Unassembled WGS sequence"/>
</dbReference>
<reference evidence="2 3" key="1">
    <citation type="submission" date="2020-05" db="EMBL/GenBank/DDBJ databases">
        <title>MicrobeNet Type strains.</title>
        <authorList>
            <person name="Nicholson A.C."/>
        </authorList>
    </citation>
    <scope>NUCLEOTIDE SEQUENCE [LARGE SCALE GENOMIC DNA]</scope>
    <source>
        <strain evidence="2 3">JCM 3224</strain>
    </source>
</reference>
<dbReference type="EMBL" id="JABELX010000018">
    <property type="protein sequence ID" value="NNH75013.1"/>
    <property type="molecule type" value="Genomic_DNA"/>
</dbReference>